<feature type="region of interest" description="Disordered" evidence="1">
    <location>
        <begin position="1"/>
        <end position="56"/>
    </location>
</feature>
<organism evidence="2 3">
    <name type="scientific">Streptomyces koyangensis</name>
    <dbReference type="NCBI Taxonomy" id="188770"/>
    <lineage>
        <taxon>Bacteria</taxon>
        <taxon>Bacillati</taxon>
        <taxon>Actinomycetota</taxon>
        <taxon>Actinomycetes</taxon>
        <taxon>Kitasatosporales</taxon>
        <taxon>Streptomycetaceae</taxon>
        <taxon>Streptomyces</taxon>
        <taxon>Streptomyces aurantiacus group</taxon>
    </lineage>
</organism>
<protein>
    <submittedName>
        <fullName evidence="2">Uncharacterized protein</fullName>
    </submittedName>
</protein>
<dbReference type="RefSeq" id="WP_203214618.1">
    <property type="nucleotide sequence ID" value="NZ_CP049945.1"/>
</dbReference>
<gene>
    <name evidence="2" type="ORF">G9U55_11200</name>
</gene>
<proteinExistence type="predicted"/>
<keyword evidence="3" id="KW-1185">Reference proteome</keyword>
<evidence type="ECO:0000256" key="1">
    <source>
        <dbReference type="SAM" id="MobiDB-lite"/>
    </source>
</evidence>
<name>A0ABX7ECY3_9ACTN</name>
<evidence type="ECO:0000313" key="2">
    <source>
        <dbReference type="EMBL" id="QRF02711.1"/>
    </source>
</evidence>
<reference evidence="2 3" key="1">
    <citation type="submission" date="2020-03" db="EMBL/GenBank/DDBJ databases">
        <title>Genome mining and metabolic profiling illuminate the polycyclic tetramate macrolactams from Streptomyces koyangensis SCSIO 5802.</title>
        <authorList>
            <person name="Ding W."/>
        </authorList>
    </citation>
    <scope>NUCLEOTIDE SEQUENCE [LARGE SCALE GENOMIC DNA]</scope>
    <source>
        <strain evidence="2 3">SCSIO 5802</strain>
    </source>
</reference>
<sequence length="189" mass="20870">MNVIVGSGGLRQRSGGHSLGRVTAGQNRLTSTVAMPGCPHEEDHPGAGHRRYRSGSPGADDLVAGVPPPFNVRVKCKATDPDGRRIVTRYGDSAVGWNHFSHRHNIKKCSIINAAVSDKVDRHNKKTKEMEYWGHALHEGKNVQFVVKVQYSRSTRDEQRSAPYGETIGVVTAYCKNQPKNRCPNWMNG</sequence>
<dbReference type="EMBL" id="CP049945">
    <property type="protein sequence ID" value="QRF02711.1"/>
    <property type="molecule type" value="Genomic_DNA"/>
</dbReference>
<feature type="compositionally biased region" description="Polar residues" evidence="1">
    <location>
        <begin position="24"/>
        <end position="33"/>
    </location>
</feature>
<accession>A0ABX7ECY3</accession>
<evidence type="ECO:0000313" key="3">
    <source>
        <dbReference type="Proteomes" id="UP000596311"/>
    </source>
</evidence>
<dbReference type="Proteomes" id="UP000596311">
    <property type="component" value="Chromosome"/>
</dbReference>